<accession>A0ABQ3IMF4</accession>
<comment type="caution">
    <text evidence="2">The sequence shown here is derived from an EMBL/GenBank/DDBJ whole genome shotgun (WGS) entry which is preliminary data.</text>
</comment>
<evidence type="ECO:0000256" key="1">
    <source>
        <dbReference type="SAM" id="MobiDB-lite"/>
    </source>
</evidence>
<name>A0ABQ3IMF4_9RHOB</name>
<gene>
    <name evidence="2" type="ORF">GCM10016455_05840</name>
</gene>
<protein>
    <submittedName>
        <fullName evidence="2">Uncharacterized protein</fullName>
    </submittedName>
</protein>
<evidence type="ECO:0000313" key="2">
    <source>
        <dbReference type="EMBL" id="GHE88543.1"/>
    </source>
</evidence>
<organism evidence="2 3">
    <name type="scientific">Aliiroseovarius zhejiangensis</name>
    <dbReference type="NCBI Taxonomy" id="1632025"/>
    <lineage>
        <taxon>Bacteria</taxon>
        <taxon>Pseudomonadati</taxon>
        <taxon>Pseudomonadota</taxon>
        <taxon>Alphaproteobacteria</taxon>
        <taxon>Rhodobacterales</taxon>
        <taxon>Paracoccaceae</taxon>
        <taxon>Aliiroseovarius</taxon>
    </lineage>
</organism>
<keyword evidence="3" id="KW-1185">Reference proteome</keyword>
<proteinExistence type="predicted"/>
<evidence type="ECO:0000313" key="3">
    <source>
        <dbReference type="Proteomes" id="UP000609802"/>
    </source>
</evidence>
<feature type="region of interest" description="Disordered" evidence="1">
    <location>
        <begin position="53"/>
        <end position="74"/>
    </location>
</feature>
<dbReference type="EMBL" id="BNCH01000001">
    <property type="protein sequence ID" value="GHE88543.1"/>
    <property type="molecule type" value="Genomic_DNA"/>
</dbReference>
<reference evidence="3" key="1">
    <citation type="journal article" date="2019" name="Int. J. Syst. Evol. Microbiol.">
        <title>The Global Catalogue of Microorganisms (GCM) 10K type strain sequencing project: providing services to taxonomists for standard genome sequencing and annotation.</title>
        <authorList>
            <consortium name="The Broad Institute Genomics Platform"/>
            <consortium name="The Broad Institute Genome Sequencing Center for Infectious Disease"/>
            <person name="Wu L."/>
            <person name="Ma J."/>
        </authorList>
    </citation>
    <scope>NUCLEOTIDE SEQUENCE [LARGE SCALE GENOMIC DNA]</scope>
    <source>
        <strain evidence="3">KCTC 42443</strain>
    </source>
</reference>
<sequence length="74" mass="8373">MARNANATRDQDMRALELLYMTEVCGWIISHAADALGMTKGAAIGMRQRILKDAEKHDPDGNQNGTMPERWWDQ</sequence>
<dbReference type="Proteomes" id="UP000609802">
    <property type="component" value="Unassembled WGS sequence"/>
</dbReference>
<dbReference type="RefSeq" id="WP_191284967.1">
    <property type="nucleotide sequence ID" value="NZ_BNCH01000001.1"/>
</dbReference>